<dbReference type="InterPro" id="IPR001030">
    <property type="entry name" value="Acoase/IPM_deHydtase_lsu_aba"/>
</dbReference>
<evidence type="ECO:0000259" key="6">
    <source>
        <dbReference type="Pfam" id="PF00330"/>
    </source>
</evidence>
<feature type="region of interest" description="Disordered" evidence="5">
    <location>
        <begin position="640"/>
        <end position="670"/>
    </location>
</feature>
<evidence type="ECO:0000256" key="1">
    <source>
        <dbReference type="ARBA" id="ARBA00022723"/>
    </source>
</evidence>
<dbReference type="PANTHER" id="PTHR43822:SF23">
    <property type="entry name" value="3-ISOPROPYLMALATE DEHYDRATASE"/>
    <property type="match status" value="1"/>
</dbReference>
<feature type="domain" description="Aconitase/3-isopropylmalate dehydratase large subunit alpha/beta/alpha" evidence="6">
    <location>
        <begin position="821"/>
        <end position="866"/>
    </location>
</feature>
<protein>
    <recommendedName>
        <fullName evidence="6">Aconitase/3-isopropylmalate dehydratase large subunit alpha/beta/alpha domain-containing protein</fullName>
    </recommendedName>
</protein>
<feature type="compositionally biased region" description="Gly residues" evidence="5">
    <location>
        <begin position="656"/>
        <end position="670"/>
    </location>
</feature>
<reference evidence="7 8" key="1">
    <citation type="submission" date="2023-10" db="EMBL/GenBank/DDBJ databases">
        <title>Genome-Wide Identification Analysis in wild type Solanum Pinnatisectum Reveals Some Genes Defensing Phytophthora Infestans.</title>
        <authorList>
            <person name="Sun C."/>
        </authorList>
    </citation>
    <scope>NUCLEOTIDE SEQUENCE [LARGE SCALE GENOMIC DNA]</scope>
    <source>
        <strain evidence="7">LQN</strain>
        <tissue evidence="7">Leaf</tissue>
    </source>
</reference>
<name>A0AAV9M4E4_9SOLN</name>
<comment type="caution">
    <text evidence="7">The sequence shown here is derived from an EMBL/GenBank/DDBJ whole genome shotgun (WGS) entry which is preliminary data.</text>
</comment>
<sequence>MSSFETVFDFIKSVPNHEEIYWEKVAKDGGSDIDLNSWELSTIGIGEKNLLRDVAMVEKFRCPGMDVGFKLNSASLAKQRVVKGNLSSMKAYDETFLMEDTIKLAPMARRVLYPGRSGLEMLNNAPLYNKVVMAVAGIEPASLTDVTMMFACEKLALKPDMRHMFLKGYLMLMAYNLAVVSDVYNYKKNDIKAELVAGVSPDSKLNLLRMEDIVVDVSHFSPNEVSLLVEMSCEFPTRRYGAANIYNNIYIYKFPQDMDYGSPDMMWMNLLNIAIKFHTLDDLREVIRDFRGTPGMLRDVSRWGKQSCFTLSYPRSYSISTAVESLAEQFPGVLRNSRYYSTSKCVVVDLLLSNMLRMSCYNIIEQLGAIGKVGCPSDDTLNDRFINLNLLNRGLMSDVEEGNSLLQEWYGIKNCIMPVSFGGKLKDMVVKMASCMRSGDTSFPRPQLLNTTWAVVHGLRKIGFESTQFFNDTLKLNQMTKAYAWVMGVRDTLPKVGLNALCEVYIENLTSKESEFIQLVLGDYDINIKHMLDKELDPRTDELELGCRPFYSSSFPGTRCTVVFDSDGVGMIVFDGASSSVNASESLGVTTQAATFGADAVRTAAVGALSEADVDRLVDVSPQETAHSVAPDQAGRAFGVQRAGTDAADTQRAGGHIAGGQAGSGHGVSVHGGRGRIARWNWTSWCMFFCIIQVTLMNVVFLSDFSPLYQFPTQSPRRKFSKKIVSVITQPSSRMPATTGSVKRWMTMTEKLLARTSEKLHVIPGENLWVNVDVLMINDITGPGAIGVFKREYGENAKANPDYKGVCHIALAQEGHCRPGEMKERMTLCNMVIEAGGKNGVIPSDKTTYDYLKVKKVKVPTFLVPDMQKVWMDLYTIPVPESGGKTCSQIFEDAGCDTPASPSCGACMGGPRDTHVRLNEPQASFTNASGYHSCIFFD</sequence>
<keyword evidence="2" id="KW-0408">Iron</keyword>
<accession>A0AAV9M4E4</accession>
<dbReference type="Proteomes" id="UP001311915">
    <property type="component" value="Unassembled WGS sequence"/>
</dbReference>
<dbReference type="SUPFAM" id="SSF53732">
    <property type="entry name" value="Aconitase iron-sulfur domain"/>
    <property type="match status" value="1"/>
</dbReference>
<proteinExistence type="predicted"/>
<dbReference type="GO" id="GO:0051536">
    <property type="term" value="F:iron-sulfur cluster binding"/>
    <property type="evidence" value="ECO:0007669"/>
    <property type="project" value="UniProtKB-KW"/>
</dbReference>
<dbReference type="InterPro" id="IPR015931">
    <property type="entry name" value="Acnase/IPM_dHydase_lsu_aba_1/3"/>
</dbReference>
<evidence type="ECO:0000256" key="5">
    <source>
        <dbReference type="SAM" id="MobiDB-lite"/>
    </source>
</evidence>
<keyword evidence="8" id="KW-1185">Reference proteome</keyword>
<dbReference type="PANTHER" id="PTHR43822">
    <property type="entry name" value="HOMOACONITASE, MITOCHONDRIAL-RELATED"/>
    <property type="match status" value="1"/>
</dbReference>
<dbReference type="GO" id="GO:0016829">
    <property type="term" value="F:lyase activity"/>
    <property type="evidence" value="ECO:0007669"/>
    <property type="project" value="UniProtKB-KW"/>
</dbReference>
<keyword evidence="4" id="KW-0456">Lyase</keyword>
<keyword evidence="1" id="KW-0479">Metal-binding</keyword>
<dbReference type="Gene3D" id="3.30.499.10">
    <property type="entry name" value="Aconitase, domain 3"/>
    <property type="match status" value="2"/>
</dbReference>
<evidence type="ECO:0000256" key="4">
    <source>
        <dbReference type="ARBA" id="ARBA00023239"/>
    </source>
</evidence>
<organism evidence="7 8">
    <name type="scientific">Solanum pinnatisectum</name>
    <name type="common">tansyleaf nightshade</name>
    <dbReference type="NCBI Taxonomy" id="50273"/>
    <lineage>
        <taxon>Eukaryota</taxon>
        <taxon>Viridiplantae</taxon>
        <taxon>Streptophyta</taxon>
        <taxon>Embryophyta</taxon>
        <taxon>Tracheophyta</taxon>
        <taxon>Spermatophyta</taxon>
        <taxon>Magnoliopsida</taxon>
        <taxon>eudicotyledons</taxon>
        <taxon>Gunneridae</taxon>
        <taxon>Pentapetalae</taxon>
        <taxon>asterids</taxon>
        <taxon>lamiids</taxon>
        <taxon>Solanales</taxon>
        <taxon>Solanaceae</taxon>
        <taxon>Solanoideae</taxon>
        <taxon>Solaneae</taxon>
        <taxon>Solanum</taxon>
    </lineage>
</organism>
<dbReference type="GO" id="GO:0043436">
    <property type="term" value="P:oxoacid metabolic process"/>
    <property type="evidence" value="ECO:0007669"/>
    <property type="project" value="UniProtKB-ARBA"/>
</dbReference>
<dbReference type="GO" id="GO:0046872">
    <property type="term" value="F:metal ion binding"/>
    <property type="evidence" value="ECO:0007669"/>
    <property type="project" value="UniProtKB-KW"/>
</dbReference>
<dbReference type="InterPro" id="IPR050067">
    <property type="entry name" value="IPM_dehydratase_rel_enz"/>
</dbReference>
<evidence type="ECO:0000256" key="2">
    <source>
        <dbReference type="ARBA" id="ARBA00023004"/>
    </source>
</evidence>
<evidence type="ECO:0000313" key="7">
    <source>
        <dbReference type="EMBL" id="KAK4732658.1"/>
    </source>
</evidence>
<gene>
    <name evidence="7" type="ORF">R3W88_025646</name>
</gene>
<dbReference type="AlphaFoldDB" id="A0AAV9M4E4"/>
<evidence type="ECO:0000313" key="8">
    <source>
        <dbReference type="Proteomes" id="UP001311915"/>
    </source>
</evidence>
<dbReference type="InterPro" id="IPR036008">
    <property type="entry name" value="Aconitase_4Fe-4S_dom"/>
</dbReference>
<dbReference type="Pfam" id="PF00330">
    <property type="entry name" value="Aconitase"/>
    <property type="match status" value="1"/>
</dbReference>
<keyword evidence="3" id="KW-0411">Iron-sulfur</keyword>
<dbReference type="EMBL" id="JAWPEI010000003">
    <property type="protein sequence ID" value="KAK4732658.1"/>
    <property type="molecule type" value="Genomic_DNA"/>
</dbReference>
<evidence type="ECO:0000256" key="3">
    <source>
        <dbReference type="ARBA" id="ARBA00023014"/>
    </source>
</evidence>